<dbReference type="Gene3D" id="3.40.50.1820">
    <property type="entry name" value="alpha/beta hydrolase"/>
    <property type="match status" value="1"/>
</dbReference>
<evidence type="ECO:0000313" key="1">
    <source>
        <dbReference type="EMBL" id="CAP29687.2"/>
    </source>
</evidence>
<sequence>MPQFPGNSSVNHGSSSQIDHSFGIVGGYSIRRFFGKLPKFHQCHLGEARLTALARTDLGADGSYGGGNHDGLSQTNKRPIILVHGITNTAGTFTPQRNYFKSNGWTDETVYATTYGAGPAVNVINVKMECGFVQQIRNMIEAVYQFTGQKVDVIGYSLGSPIARKAIMGGICVDNVNVDLGGPLTNKVETYVSVAGANRGSGTCILPLFNACNLNNGLYCSSSFLQNINPSAPGSQHYEGNYVFSIYGPSDDKVKWSNNCGTRNSQILGADDERDNIPGNHDTILTSTVAMQKTLLDTHAF</sequence>
<dbReference type="eggNOG" id="ENOG502SK28">
    <property type="taxonomic scope" value="Eukaryota"/>
</dbReference>
<dbReference type="Pfam" id="PF01674">
    <property type="entry name" value="Lipase_2"/>
    <property type="match status" value="1"/>
</dbReference>
<dbReference type="HOGENOM" id="CLU_049494_0_0_1"/>
<dbReference type="GO" id="GO:0016298">
    <property type="term" value="F:lipase activity"/>
    <property type="evidence" value="ECO:0000318"/>
    <property type="project" value="GO_Central"/>
</dbReference>
<evidence type="ECO:0000313" key="3">
    <source>
        <dbReference type="WormBase" id="CBG10314"/>
    </source>
</evidence>
<dbReference type="InParanoid" id="A8XAM2"/>
<dbReference type="InterPro" id="IPR002918">
    <property type="entry name" value="Lipase_EstA/Esterase_EstB"/>
</dbReference>
<dbReference type="SUPFAM" id="SSF53474">
    <property type="entry name" value="alpha/beta-Hydrolases"/>
    <property type="match status" value="1"/>
</dbReference>
<proteinExistence type="predicted"/>
<reference evidence="1 2" key="2">
    <citation type="journal article" date="2011" name="PLoS Genet.">
        <title>Caenorhabditis briggsae recombinant inbred line genotypes reveal inter-strain incompatibility and the evolution of recombination.</title>
        <authorList>
            <person name="Ross J.A."/>
            <person name="Koboldt D.C."/>
            <person name="Staisch J.E."/>
            <person name="Chamberlin H.M."/>
            <person name="Gupta B.P."/>
            <person name="Miller R.D."/>
            <person name="Baird S.E."/>
            <person name="Haag E.S."/>
        </authorList>
    </citation>
    <scope>NUCLEOTIDE SEQUENCE [LARGE SCALE GENOMIC DNA]</scope>
    <source>
        <strain evidence="1 2">AF16</strain>
    </source>
</reference>
<dbReference type="GO" id="GO:0016042">
    <property type="term" value="P:lipid catabolic process"/>
    <property type="evidence" value="ECO:0000318"/>
    <property type="project" value="GO_Central"/>
</dbReference>
<reference evidence="1 2" key="1">
    <citation type="journal article" date="2003" name="PLoS Biol.">
        <title>The genome sequence of Caenorhabditis briggsae: a platform for comparative genomics.</title>
        <authorList>
            <person name="Stein L.D."/>
            <person name="Bao Z."/>
            <person name="Blasiar D."/>
            <person name="Blumenthal T."/>
            <person name="Brent M.R."/>
            <person name="Chen N."/>
            <person name="Chinwalla A."/>
            <person name="Clarke L."/>
            <person name="Clee C."/>
            <person name="Coghlan A."/>
            <person name="Coulson A."/>
            <person name="D'Eustachio P."/>
            <person name="Fitch D.H."/>
            <person name="Fulton L.A."/>
            <person name="Fulton R.E."/>
            <person name="Griffiths-Jones S."/>
            <person name="Harris T.W."/>
            <person name="Hillier L.W."/>
            <person name="Kamath R."/>
            <person name="Kuwabara P.E."/>
            <person name="Mardis E.R."/>
            <person name="Marra M.A."/>
            <person name="Miner T.L."/>
            <person name="Minx P."/>
            <person name="Mullikin J.C."/>
            <person name="Plumb R.W."/>
            <person name="Rogers J."/>
            <person name="Schein J.E."/>
            <person name="Sohrmann M."/>
            <person name="Spieth J."/>
            <person name="Stajich J.E."/>
            <person name="Wei C."/>
            <person name="Willey D."/>
            <person name="Wilson R.K."/>
            <person name="Durbin R."/>
            <person name="Waterston R.H."/>
        </authorList>
    </citation>
    <scope>NUCLEOTIDE SEQUENCE [LARGE SCALE GENOMIC DNA]</scope>
    <source>
        <strain evidence="1 2">AF16</strain>
    </source>
</reference>
<dbReference type="PANTHER" id="PTHR32015:SF7">
    <property type="entry name" value="LIPASE RELATED"/>
    <property type="match status" value="1"/>
</dbReference>
<keyword evidence="2" id="KW-1185">Reference proteome</keyword>
<dbReference type="PANTHER" id="PTHR32015">
    <property type="entry name" value="FASTING INDUCED LIPASE"/>
    <property type="match status" value="1"/>
</dbReference>
<dbReference type="STRING" id="6238.A8XAM2"/>
<gene>
    <name evidence="3" type="primary">lips-15.2</name>
    <name evidence="1 3" type="ORF">CBG10314</name>
    <name evidence="1" type="ORF">CBG_10314</name>
</gene>
<dbReference type="Proteomes" id="UP000008549">
    <property type="component" value="Unassembled WGS sequence"/>
</dbReference>
<name>A8XAM2_CAEBR</name>
<dbReference type="AlphaFoldDB" id="A8XAM2"/>
<dbReference type="FunFam" id="3.40.50.1820:FF:000377">
    <property type="entry name" value="LIPaSe related"/>
    <property type="match status" value="1"/>
</dbReference>
<protein>
    <submittedName>
        <fullName evidence="1">Protein CBG10314</fullName>
    </submittedName>
</protein>
<dbReference type="FunCoup" id="A8XAM2">
    <property type="interactions" value="3"/>
</dbReference>
<dbReference type="EMBL" id="HE600918">
    <property type="protein sequence ID" value="CAP29687.2"/>
    <property type="molecule type" value="Genomic_DNA"/>
</dbReference>
<dbReference type="InterPro" id="IPR029058">
    <property type="entry name" value="AB_hydrolase_fold"/>
</dbReference>
<organism evidence="1 2">
    <name type="scientific">Caenorhabditis briggsae</name>
    <dbReference type="NCBI Taxonomy" id="6238"/>
    <lineage>
        <taxon>Eukaryota</taxon>
        <taxon>Metazoa</taxon>
        <taxon>Ecdysozoa</taxon>
        <taxon>Nematoda</taxon>
        <taxon>Chromadorea</taxon>
        <taxon>Rhabditida</taxon>
        <taxon>Rhabditina</taxon>
        <taxon>Rhabditomorpha</taxon>
        <taxon>Rhabditoidea</taxon>
        <taxon>Rhabditidae</taxon>
        <taxon>Peloderinae</taxon>
        <taxon>Caenorhabditis</taxon>
    </lineage>
</organism>
<accession>A8XAM2</accession>
<evidence type="ECO:0000313" key="2">
    <source>
        <dbReference type="Proteomes" id="UP000008549"/>
    </source>
</evidence>
<dbReference type="WormBase" id="CBG10314">
    <property type="protein sequence ID" value="CBP47860"/>
    <property type="gene ID" value="WBGene00031723"/>
    <property type="gene designation" value="Cbr-lips-15.2"/>
</dbReference>